<feature type="short sequence motif" description="Histidine triad motif" evidence="1">
    <location>
        <begin position="108"/>
        <end position="112"/>
    </location>
</feature>
<dbReference type="Gene3D" id="3.30.428.10">
    <property type="entry name" value="HIT-like"/>
    <property type="match status" value="1"/>
</dbReference>
<evidence type="ECO:0000256" key="1">
    <source>
        <dbReference type="PROSITE-ProRule" id="PRU00464"/>
    </source>
</evidence>
<feature type="domain" description="HIT" evidence="2">
    <location>
        <begin position="14"/>
        <end position="124"/>
    </location>
</feature>
<dbReference type="SUPFAM" id="SSF54197">
    <property type="entry name" value="HIT-like"/>
    <property type="match status" value="1"/>
</dbReference>
<organism evidence="3 4">
    <name type="scientific">Roseomonas elaeocarpi</name>
    <dbReference type="NCBI Taxonomy" id="907779"/>
    <lineage>
        <taxon>Bacteria</taxon>
        <taxon>Pseudomonadati</taxon>
        <taxon>Pseudomonadota</taxon>
        <taxon>Alphaproteobacteria</taxon>
        <taxon>Acetobacterales</taxon>
        <taxon>Roseomonadaceae</taxon>
        <taxon>Roseomonas</taxon>
    </lineage>
</organism>
<dbReference type="Pfam" id="PF01230">
    <property type="entry name" value="HIT"/>
    <property type="match status" value="1"/>
</dbReference>
<dbReference type="Proteomes" id="UP001589865">
    <property type="component" value="Unassembled WGS sequence"/>
</dbReference>
<proteinExistence type="predicted"/>
<dbReference type="PROSITE" id="PS51084">
    <property type="entry name" value="HIT_2"/>
    <property type="match status" value="1"/>
</dbReference>
<dbReference type="EMBL" id="JBHLUN010000006">
    <property type="protein sequence ID" value="MFC0408411.1"/>
    <property type="molecule type" value="Genomic_DNA"/>
</dbReference>
<dbReference type="InterPro" id="IPR011146">
    <property type="entry name" value="HIT-like"/>
</dbReference>
<keyword evidence="4" id="KW-1185">Reference proteome</keyword>
<comment type="caution">
    <text evidence="3">The sequence shown here is derived from an EMBL/GenBank/DDBJ whole genome shotgun (WGS) entry which is preliminary data.</text>
</comment>
<dbReference type="PANTHER" id="PTHR23089">
    <property type="entry name" value="HISTIDINE TRIAD HIT PROTEIN"/>
    <property type="match status" value="1"/>
</dbReference>
<reference evidence="3 4" key="1">
    <citation type="submission" date="2024-09" db="EMBL/GenBank/DDBJ databases">
        <authorList>
            <person name="Sun Q."/>
            <person name="Mori K."/>
        </authorList>
    </citation>
    <scope>NUCLEOTIDE SEQUENCE [LARGE SCALE GENOMIC DNA]</scope>
    <source>
        <strain evidence="3 4">TBRC 5777</strain>
    </source>
</reference>
<name>A0ABV6JRR4_9PROT</name>
<evidence type="ECO:0000313" key="3">
    <source>
        <dbReference type="EMBL" id="MFC0408411.1"/>
    </source>
</evidence>
<protein>
    <submittedName>
        <fullName evidence="3">Histidine triad nucleotide-binding protein</fullName>
    </submittedName>
</protein>
<dbReference type="InterPro" id="IPR019808">
    <property type="entry name" value="Histidine_triad_CS"/>
</dbReference>
<gene>
    <name evidence="3" type="ORF">ACFFGY_09145</name>
</gene>
<dbReference type="InterPro" id="IPR001310">
    <property type="entry name" value="Histidine_triad_HIT"/>
</dbReference>
<sequence length="127" mass="13669">MPVSGLPPYDENNIFARILRGEIPSKRVHEDEWAVAFHDIAPQAPTHVLVIPRGAYVSLADFATRGSEAEVAGFWRAVATVAKSLGLEDAGYRTLSNMGRAAGQEVPHFHVHLFGGRPLGPMLVAAA</sequence>
<dbReference type="RefSeq" id="WP_377044166.1">
    <property type="nucleotide sequence ID" value="NZ_JBHLUN010000006.1"/>
</dbReference>
<accession>A0ABV6JRR4</accession>
<dbReference type="PRINTS" id="PR00332">
    <property type="entry name" value="HISTRIAD"/>
</dbReference>
<dbReference type="CDD" id="cd01276">
    <property type="entry name" value="PKCI_related"/>
    <property type="match status" value="1"/>
</dbReference>
<evidence type="ECO:0000259" key="2">
    <source>
        <dbReference type="PROSITE" id="PS51084"/>
    </source>
</evidence>
<evidence type="ECO:0000313" key="4">
    <source>
        <dbReference type="Proteomes" id="UP001589865"/>
    </source>
</evidence>
<dbReference type="InterPro" id="IPR036265">
    <property type="entry name" value="HIT-like_sf"/>
</dbReference>
<dbReference type="PROSITE" id="PS00892">
    <property type="entry name" value="HIT_1"/>
    <property type="match status" value="1"/>
</dbReference>